<feature type="domain" description="ABC transmembrane type-2" evidence="9">
    <location>
        <begin position="192"/>
        <end position="428"/>
    </location>
</feature>
<reference evidence="10 11" key="1">
    <citation type="submission" date="2013-11" db="EMBL/GenBank/DDBJ databases">
        <title>Single cell genomics of uncultured Tannerella BU063 (oral taxon 286).</title>
        <authorList>
            <person name="Beall C.J."/>
            <person name="Campbell A.G."/>
            <person name="Griffen A.L."/>
            <person name="Podar M."/>
            <person name="Leys E.J."/>
        </authorList>
    </citation>
    <scope>NUCLEOTIDE SEQUENCE [LARGE SCALE GENOMIC DNA]</scope>
    <source>
        <strain evidence="10">Cell 2</strain>
    </source>
</reference>
<evidence type="ECO:0000256" key="5">
    <source>
        <dbReference type="ARBA" id="ARBA00022692"/>
    </source>
</evidence>
<evidence type="ECO:0000256" key="8">
    <source>
        <dbReference type="SAM" id="Phobius"/>
    </source>
</evidence>
<protein>
    <recommendedName>
        <fullName evidence="9">ABC transmembrane type-2 domain-containing protein</fullName>
    </recommendedName>
</protein>
<evidence type="ECO:0000256" key="6">
    <source>
        <dbReference type="ARBA" id="ARBA00022989"/>
    </source>
</evidence>
<evidence type="ECO:0000256" key="1">
    <source>
        <dbReference type="ARBA" id="ARBA00004651"/>
    </source>
</evidence>
<evidence type="ECO:0000256" key="7">
    <source>
        <dbReference type="ARBA" id="ARBA00023136"/>
    </source>
</evidence>
<dbReference type="PANTHER" id="PTHR30294">
    <property type="entry name" value="MEMBRANE COMPONENT OF ABC TRANSPORTER YHHJ-RELATED"/>
    <property type="match status" value="1"/>
</dbReference>
<feature type="transmembrane region" description="Helical" evidence="8">
    <location>
        <begin position="315"/>
        <end position="334"/>
    </location>
</feature>
<proteinExistence type="inferred from homology"/>
<dbReference type="EMBL" id="AYUF01000338">
    <property type="protein sequence ID" value="ETK02548.1"/>
    <property type="molecule type" value="Genomic_DNA"/>
</dbReference>
<feature type="transmembrane region" description="Helical" evidence="8">
    <location>
        <begin position="271"/>
        <end position="295"/>
    </location>
</feature>
<feature type="transmembrane region" description="Helical" evidence="8">
    <location>
        <begin position="21"/>
        <end position="38"/>
    </location>
</feature>
<dbReference type="InterPro" id="IPR013525">
    <property type="entry name" value="ABC2_TM"/>
</dbReference>
<dbReference type="AlphaFoldDB" id="W2C658"/>
<comment type="subcellular location">
    <subcellularLocation>
        <location evidence="1">Cell membrane</location>
        <topology evidence="1">Multi-pass membrane protein</topology>
    </subcellularLocation>
</comment>
<dbReference type="GO" id="GO:0140359">
    <property type="term" value="F:ABC-type transporter activity"/>
    <property type="evidence" value="ECO:0007669"/>
    <property type="project" value="InterPro"/>
</dbReference>
<dbReference type="GO" id="GO:0005886">
    <property type="term" value="C:plasma membrane"/>
    <property type="evidence" value="ECO:0007669"/>
    <property type="project" value="UniProtKB-SubCell"/>
</dbReference>
<feature type="transmembrane region" description="Helical" evidence="8">
    <location>
        <begin position="233"/>
        <end position="250"/>
    </location>
</feature>
<feature type="transmembrane region" description="Helical" evidence="8">
    <location>
        <begin position="403"/>
        <end position="423"/>
    </location>
</feature>
<keyword evidence="7 8" id="KW-0472">Membrane</keyword>
<evidence type="ECO:0000256" key="3">
    <source>
        <dbReference type="ARBA" id="ARBA00022448"/>
    </source>
</evidence>
<comment type="similarity">
    <text evidence="2">Belongs to the ABC-2 integral membrane protein family.</text>
</comment>
<evidence type="ECO:0000256" key="4">
    <source>
        <dbReference type="ARBA" id="ARBA00022475"/>
    </source>
</evidence>
<accession>W2C658</accession>
<gene>
    <name evidence="10" type="ORF">N425_03710</name>
</gene>
<sequence>MKLAALFRKDLLLLLRDPWGLVLLFLMPWALVILMASLQDSTFRTLDEQHIPLLLLNEDADSLGNTVSRELADSHLFDITSTAPDGRPLTAEAVETAVARGDYLIGVVIPSGTTDRLRQRVARGVAQAFGGEEDSVSEAEADTLSAQPLEIRLWVDPTAKPSFRATLLSAVREHMLTVQNRLLLGEISRHVNRLIPMPIDLEMETEGWITVQESYARTSSTADLLPNATQHNVPAWSMFAVFFIVISLAGNMIRERETGCFARLLTMPCPYALYLTGKVLVHLLVCLLQLALLLFTGLYLMPHLGLPPLRLGHDHAALALMCIAVSLSAVGYGLAIGSVARTAQQASIFGAVSVVILAAIGGVWIPTFVMPPLMRTVARISPLNWGLEGFNTLFVRGGGLSDVAPYAAASLVFFAIMLGVAIVRRKMKS</sequence>
<dbReference type="InterPro" id="IPR051449">
    <property type="entry name" value="ABC-2_transporter_component"/>
</dbReference>
<dbReference type="PROSITE" id="PS51012">
    <property type="entry name" value="ABC_TM2"/>
    <property type="match status" value="1"/>
</dbReference>
<evidence type="ECO:0000256" key="2">
    <source>
        <dbReference type="ARBA" id="ARBA00007783"/>
    </source>
</evidence>
<dbReference type="PATRIC" id="fig|1411148.3.peg.490"/>
<dbReference type="Proteomes" id="UP000018837">
    <property type="component" value="Unassembled WGS sequence"/>
</dbReference>
<keyword evidence="3" id="KW-0813">Transport</keyword>
<keyword evidence="6 8" id="KW-1133">Transmembrane helix</keyword>
<feature type="transmembrane region" description="Helical" evidence="8">
    <location>
        <begin position="346"/>
        <end position="365"/>
    </location>
</feature>
<keyword evidence="5 8" id="KW-0812">Transmembrane</keyword>
<comment type="caution">
    <text evidence="10">The sequence shown here is derived from an EMBL/GenBank/DDBJ whole genome shotgun (WGS) entry which is preliminary data.</text>
</comment>
<keyword evidence="4" id="KW-1003">Cell membrane</keyword>
<organism evidence="10 11">
    <name type="scientific">Tannerella sp. oral taxon BU063 isolate Cell 2</name>
    <dbReference type="NCBI Taxonomy" id="1411148"/>
    <lineage>
        <taxon>Bacteria</taxon>
        <taxon>Pseudomonadati</taxon>
        <taxon>Bacteroidota</taxon>
        <taxon>Bacteroidia</taxon>
        <taxon>Bacteroidales</taxon>
        <taxon>Tannerellaceae</taxon>
        <taxon>Tannerella</taxon>
    </lineage>
</organism>
<dbReference type="InterPro" id="IPR047817">
    <property type="entry name" value="ABC2_TM_bact-type"/>
</dbReference>
<dbReference type="Pfam" id="PF12698">
    <property type="entry name" value="ABC2_membrane_3"/>
    <property type="match status" value="1"/>
</dbReference>
<name>W2C658_9BACT</name>
<evidence type="ECO:0000313" key="11">
    <source>
        <dbReference type="Proteomes" id="UP000018837"/>
    </source>
</evidence>
<dbReference type="PANTHER" id="PTHR30294:SF38">
    <property type="entry name" value="TRANSPORT PERMEASE PROTEIN"/>
    <property type="match status" value="1"/>
</dbReference>
<evidence type="ECO:0000313" key="10">
    <source>
        <dbReference type="EMBL" id="ETK02548.1"/>
    </source>
</evidence>
<evidence type="ECO:0000259" key="9">
    <source>
        <dbReference type="PROSITE" id="PS51012"/>
    </source>
</evidence>